<feature type="compositionally biased region" description="Low complexity" evidence="1">
    <location>
        <begin position="11"/>
        <end position="20"/>
    </location>
</feature>
<organism evidence="2 3">
    <name type="scientific">Acaulospora morrowiae</name>
    <dbReference type="NCBI Taxonomy" id="94023"/>
    <lineage>
        <taxon>Eukaryota</taxon>
        <taxon>Fungi</taxon>
        <taxon>Fungi incertae sedis</taxon>
        <taxon>Mucoromycota</taxon>
        <taxon>Glomeromycotina</taxon>
        <taxon>Glomeromycetes</taxon>
        <taxon>Diversisporales</taxon>
        <taxon>Acaulosporaceae</taxon>
        <taxon>Acaulospora</taxon>
    </lineage>
</organism>
<sequence>TRKPSPLHRVQSLSLLQSSQTHPLVNDWVKQQRAPQLVQNELPREQDWTPKNKHMPVNAAFLYPRDVDNKQQRSRTPTREGEYYSRTTRDAGNWEDRDRRSNNDWSEHRKTAYDSEDGQLIDRDRLMPRDNEWDERDKRSLSRSKENDWDHYRQKSTKDQYLHSEKNILRNSRSSEWD</sequence>
<comment type="caution">
    <text evidence="2">The sequence shown here is derived from an EMBL/GenBank/DDBJ whole genome shotgun (WGS) entry which is preliminary data.</text>
</comment>
<reference evidence="2" key="1">
    <citation type="submission" date="2021-06" db="EMBL/GenBank/DDBJ databases">
        <authorList>
            <person name="Kallberg Y."/>
            <person name="Tangrot J."/>
            <person name="Rosling A."/>
        </authorList>
    </citation>
    <scope>NUCLEOTIDE SEQUENCE</scope>
    <source>
        <strain evidence="2">CL551</strain>
    </source>
</reference>
<proteinExistence type="predicted"/>
<dbReference type="EMBL" id="CAJVPV010058999">
    <property type="protein sequence ID" value="CAG8788445.1"/>
    <property type="molecule type" value="Genomic_DNA"/>
</dbReference>
<evidence type="ECO:0000313" key="3">
    <source>
        <dbReference type="Proteomes" id="UP000789342"/>
    </source>
</evidence>
<gene>
    <name evidence="2" type="ORF">AMORRO_LOCUS17932</name>
</gene>
<accession>A0A9N9P462</accession>
<evidence type="ECO:0000256" key="1">
    <source>
        <dbReference type="SAM" id="MobiDB-lite"/>
    </source>
</evidence>
<feature type="compositionally biased region" description="Basic and acidic residues" evidence="1">
    <location>
        <begin position="120"/>
        <end position="178"/>
    </location>
</feature>
<feature type="compositionally biased region" description="Basic and acidic residues" evidence="1">
    <location>
        <begin position="65"/>
        <end position="113"/>
    </location>
</feature>
<dbReference type="Proteomes" id="UP000789342">
    <property type="component" value="Unassembled WGS sequence"/>
</dbReference>
<evidence type="ECO:0000313" key="2">
    <source>
        <dbReference type="EMBL" id="CAG8788445.1"/>
    </source>
</evidence>
<keyword evidence="3" id="KW-1185">Reference proteome</keyword>
<feature type="non-terminal residue" evidence="2">
    <location>
        <position position="178"/>
    </location>
</feature>
<protein>
    <submittedName>
        <fullName evidence="2">6030_t:CDS:1</fullName>
    </submittedName>
</protein>
<feature type="non-terminal residue" evidence="2">
    <location>
        <position position="1"/>
    </location>
</feature>
<feature type="region of interest" description="Disordered" evidence="1">
    <location>
        <begin position="36"/>
        <end position="178"/>
    </location>
</feature>
<name>A0A9N9P462_9GLOM</name>
<feature type="region of interest" description="Disordered" evidence="1">
    <location>
        <begin position="1"/>
        <end position="20"/>
    </location>
</feature>
<dbReference type="AlphaFoldDB" id="A0A9N9P462"/>